<dbReference type="Gene3D" id="2.30.29.30">
    <property type="entry name" value="Pleckstrin-homology domain (PH domain)/Phosphotyrosine-binding domain (PTB)"/>
    <property type="match status" value="1"/>
</dbReference>
<evidence type="ECO:0000313" key="5">
    <source>
        <dbReference type="EMBL" id="KAG1316211.1"/>
    </source>
</evidence>
<dbReference type="AlphaFoldDB" id="A0A9P6XKV7"/>
<dbReference type="EMBL" id="JAANQT010000002">
    <property type="protein sequence ID" value="KAG1316211.1"/>
    <property type="molecule type" value="Genomic_DNA"/>
</dbReference>
<keyword evidence="6" id="KW-1185">Reference proteome</keyword>
<feature type="domain" description="PH" evidence="2">
    <location>
        <begin position="407"/>
        <end position="513"/>
    </location>
</feature>
<keyword evidence="1" id="KW-0343">GTPase activation</keyword>
<evidence type="ECO:0000313" key="6">
    <source>
        <dbReference type="Proteomes" id="UP000716291"/>
    </source>
</evidence>
<dbReference type="Pfam" id="PF00616">
    <property type="entry name" value="RasGAP"/>
    <property type="match status" value="1"/>
</dbReference>
<feature type="domain" description="C2" evidence="3">
    <location>
        <begin position="703"/>
        <end position="815"/>
    </location>
</feature>
<dbReference type="Gene3D" id="2.60.40.150">
    <property type="entry name" value="C2 domain"/>
    <property type="match status" value="1"/>
</dbReference>
<dbReference type="Gene3D" id="1.10.506.10">
    <property type="entry name" value="GTPase Activation - p120gap, domain 1"/>
    <property type="match status" value="2"/>
</dbReference>
<proteinExistence type="predicted"/>
<dbReference type="Pfam" id="PF00168">
    <property type="entry name" value="C2"/>
    <property type="match status" value="1"/>
</dbReference>
<dbReference type="SMART" id="SM00323">
    <property type="entry name" value="RasGAP"/>
    <property type="match status" value="1"/>
</dbReference>
<evidence type="ECO:0000259" key="2">
    <source>
        <dbReference type="PROSITE" id="PS50003"/>
    </source>
</evidence>
<dbReference type="PANTHER" id="PTHR10194">
    <property type="entry name" value="RAS GTPASE-ACTIVATING PROTEINS"/>
    <property type="match status" value="1"/>
</dbReference>
<dbReference type="InterPro" id="IPR001849">
    <property type="entry name" value="PH_domain"/>
</dbReference>
<dbReference type="PROSITE" id="PS50003">
    <property type="entry name" value="PH_DOMAIN"/>
    <property type="match status" value="1"/>
</dbReference>
<name>A0A9P6XKV7_RHIOR</name>
<evidence type="ECO:0000256" key="1">
    <source>
        <dbReference type="ARBA" id="ARBA00022468"/>
    </source>
</evidence>
<dbReference type="SUPFAM" id="SSF49562">
    <property type="entry name" value="C2 domain (Calcium/lipid-binding domain, CaLB)"/>
    <property type="match status" value="1"/>
</dbReference>
<dbReference type="SUPFAM" id="SSF103657">
    <property type="entry name" value="BAR/IMD domain-like"/>
    <property type="match status" value="1"/>
</dbReference>
<dbReference type="InterPro" id="IPR039360">
    <property type="entry name" value="Ras_GTPase"/>
</dbReference>
<sequence>MDHSTDTSFIHRQHHEDALPRSSISLSTLHPSTPAPTSPHSTSMPILRQYASEGSATSLHSSRSSTTAVISNSSSLSSIISSDEDDERGIAISGRKAIVPPTVKIIQNNKSQNNLYEDIWMDSPIFREYLHTLENWLSHYLTWLEKVEQCRQLEIAYNKSISLLHEQTKFVLSQPFYTAEECDKLNWIDKENKVEDDDMWDNEDIRIILPYLREHGAKIKETLSCYQDVISASRTKFIQLSHTYCAIQKSKASQSNPKPLDETANRLHKAKRSLSNLLVDYIRSLYSLIRSTRELLNEKLAPLFEGLESDKHRNLKALEELVLTATEFIYNIDTESSLFEEECSSDQLSLYISEKSASYYRSLNSVNDRSYSISTSSDIPFSNKPTVVPKYNSIELLFTQQSQIIHQMGTRGYLLIKKRSTKDINTTPNYTGKWERHYFYISKDDGYLKQYKNQSVSVAVVNLKHAAIQALDFEKRDYVIQISGARDNFCIQLQAETAKDYSDWLNALSSWNSSKIIRMSSDLRSKHSITSGNRFLTKKSILSVESVAAIESLSTISCKSNGSIDLGSSDTSLGYPVPITECSVNCCGTTIGNASVQLTGIFKTYKSCIRKLSCSSHHTGSLCVVYVSLLENDILHLQTETDNNEFFHRPIHLSSMAPQDVYSFSDSVHHMRYCIVIRPSPKETYHLMTCSRVQRDTWLIRLKRGCSQPVALPRKVQCLTIQIGEGRKIQTKDSFLYCDVAVDHEIRGLTGSLRRMSNLFWRENFKFTDIPQVSHGLTVNLYSKNCKNDRDTIYGHVFIPVDQLNSSQGIQEEWYEVRKDTNKHRTFASLAGLGSGSTSLGELRISILLEEHQVFSLSTYQPLINVLKGFHHELIYDMARKTSDMQALARNLLRIYEGMGLTLTWIKSLIDYEVDSLTLDDANILFRGNSFFTKVIDSYMKMSGREFLEEALQFTIEKICKSGLYIEVETSRLPGTPEEEINENCRELFKHVRTIWSEIQRAKTKCPIEFRRMFGHLKSAIVKKFDLEKDTLERHHQVARYTCVSGFIFLRWICPAIISPKQFDLVQDHPDANTCRTLTLIAKCLMTLASHSTTEQNTKEVWINQLNAFIHINTNKFTDFINYVSIIVEEQDNEELPKGEDTTANYFIDLPYELAQLSRWCTEECTVNNVITKTCHSIMKKPRMN</sequence>
<dbReference type="SMART" id="SM00233">
    <property type="entry name" value="PH"/>
    <property type="match status" value="2"/>
</dbReference>
<reference evidence="5" key="1">
    <citation type="journal article" date="2020" name="Microb. Genom.">
        <title>Genetic diversity of clinical and environmental Mucorales isolates obtained from an investigation of mucormycosis cases among solid organ transplant recipients.</title>
        <authorList>
            <person name="Nguyen M.H."/>
            <person name="Kaul D."/>
            <person name="Muto C."/>
            <person name="Cheng S.J."/>
            <person name="Richter R.A."/>
            <person name="Bruno V.M."/>
            <person name="Liu G."/>
            <person name="Beyhan S."/>
            <person name="Sundermann A.J."/>
            <person name="Mounaud S."/>
            <person name="Pasculle A.W."/>
            <person name="Nierman W.C."/>
            <person name="Driscoll E."/>
            <person name="Cumbie R."/>
            <person name="Clancy C.J."/>
            <person name="Dupont C.L."/>
        </authorList>
    </citation>
    <scope>NUCLEOTIDE SEQUENCE</scope>
    <source>
        <strain evidence="5">GL11</strain>
    </source>
</reference>
<comment type="caution">
    <text evidence="5">The sequence shown here is derived from an EMBL/GenBank/DDBJ whole genome shotgun (WGS) entry which is preliminary data.</text>
</comment>
<dbReference type="InterPro" id="IPR000008">
    <property type="entry name" value="C2_dom"/>
</dbReference>
<protein>
    <submittedName>
        <fullName evidence="5">Uncharacterized protein</fullName>
    </submittedName>
</protein>
<dbReference type="PROSITE" id="PS50018">
    <property type="entry name" value="RAS_GTPASE_ACTIV_2"/>
    <property type="match status" value="1"/>
</dbReference>
<dbReference type="InterPro" id="IPR035892">
    <property type="entry name" value="C2_domain_sf"/>
</dbReference>
<dbReference type="OrthoDB" id="775356at2759"/>
<accession>A0A9P6XKV7</accession>
<dbReference type="SUPFAM" id="SSF50729">
    <property type="entry name" value="PH domain-like"/>
    <property type="match status" value="1"/>
</dbReference>
<evidence type="ECO:0000259" key="3">
    <source>
        <dbReference type="PROSITE" id="PS50004"/>
    </source>
</evidence>
<dbReference type="PROSITE" id="PS50004">
    <property type="entry name" value="C2"/>
    <property type="match status" value="1"/>
</dbReference>
<dbReference type="GO" id="GO:0005096">
    <property type="term" value="F:GTPase activator activity"/>
    <property type="evidence" value="ECO:0007669"/>
    <property type="project" value="UniProtKB-KW"/>
</dbReference>
<gene>
    <name evidence="5" type="ORF">G6F64_000024</name>
</gene>
<dbReference type="Proteomes" id="UP000716291">
    <property type="component" value="Unassembled WGS sequence"/>
</dbReference>
<dbReference type="InterPro" id="IPR011993">
    <property type="entry name" value="PH-like_dom_sf"/>
</dbReference>
<dbReference type="InterPro" id="IPR027267">
    <property type="entry name" value="AH/BAR_dom_sf"/>
</dbReference>
<dbReference type="Pfam" id="PF00169">
    <property type="entry name" value="PH"/>
    <property type="match status" value="1"/>
</dbReference>
<evidence type="ECO:0000259" key="4">
    <source>
        <dbReference type="PROSITE" id="PS50018"/>
    </source>
</evidence>
<feature type="domain" description="Ras-GAP" evidence="4">
    <location>
        <begin position="884"/>
        <end position="1090"/>
    </location>
</feature>
<dbReference type="PANTHER" id="PTHR10194:SF60">
    <property type="entry name" value="RAS GTPASE-ACTIVATING PROTEIN RASKOL"/>
    <property type="match status" value="1"/>
</dbReference>
<dbReference type="InterPro" id="IPR001936">
    <property type="entry name" value="RasGAP_dom"/>
</dbReference>
<organism evidence="5 6">
    <name type="scientific">Rhizopus oryzae</name>
    <name type="common">Mucormycosis agent</name>
    <name type="synonym">Rhizopus arrhizus var. delemar</name>
    <dbReference type="NCBI Taxonomy" id="64495"/>
    <lineage>
        <taxon>Eukaryota</taxon>
        <taxon>Fungi</taxon>
        <taxon>Fungi incertae sedis</taxon>
        <taxon>Mucoromycota</taxon>
        <taxon>Mucoromycotina</taxon>
        <taxon>Mucoromycetes</taxon>
        <taxon>Mucorales</taxon>
        <taxon>Mucorineae</taxon>
        <taxon>Rhizopodaceae</taxon>
        <taxon>Rhizopus</taxon>
    </lineage>
</organism>
<dbReference type="InterPro" id="IPR008936">
    <property type="entry name" value="Rho_GTPase_activation_prot"/>
</dbReference>
<dbReference type="SUPFAM" id="SSF48350">
    <property type="entry name" value="GTPase activation domain, GAP"/>
    <property type="match status" value="1"/>
</dbReference>